<name>A0A2S5GC59_9BACL</name>
<keyword evidence="3 6" id="KW-0560">Oxidoreductase</keyword>
<dbReference type="GO" id="GO:0010181">
    <property type="term" value="F:FMN binding"/>
    <property type="evidence" value="ECO:0007669"/>
    <property type="project" value="UniProtKB-UniRule"/>
</dbReference>
<evidence type="ECO:0000256" key="6">
    <source>
        <dbReference type="HAMAP-Rule" id="MF_01216"/>
    </source>
</evidence>
<keyword evidence="4 6" id="KW-0520">NAD</keyword>
<dbReference type="Pfam" id="PF02525">
    <property type="entry name" value="Flavodoxin_2"/>
    <property type="match status" value="1"/>
</dbReference>
<comment type="catalytic activity">
    <reaction evidence="5">
        <text>N,N-dimethyl-1,4-phenylenediamine + anthranilate + 2 NAD(+) = 2-(4-dimethylaminophenyl)diazenylbenzoate + 2 NADH + 2 H(+)</text>
        <dbReference type="Rhea" id="RHEA:55872"/>
        <dbReference type="ChEBI" id="CHEBI:15378"/>
        <dbReference type="ChEBI" id="CHEBI:15783"/>
        <dbReference type="ChEBI" id="CHEBI:16567"/>
        <dbReference type="ChEBI" id="CHEBI:57540"/>
        <dbReference type="ChEBI" id="CHEBI:57945"/>
        <dbReference type="ChEBI" id="CHEBI:71579"/>
        <dbReference type="EC" id="1.7.1.17"/>
    </reaction>
    <physiologicalReaction direction="right-to-left" evidence="5">
        <dbReference type="Rhea" id="RHEA:55874"/>
    </physiologicalReaction>
</comment>
<accession>A0A2S5GC59</accession>
<dbReference type="EMBL" id="PREZ01000003">
    <property type="protein sequence ID" value="PPA70600.1"/>
    <property type="molecule type" value="Genomic_DNA"/>
</dbReference>
<keyword evidence="9" id="KW-1185">Reference proteome</keyword>
<evidence type="ECO:0000256" key="5">
    <source>
        <dbReference type="ARBA" id="ARBA00048542"/>
    </source>
</evidence>
<dbReference type="InterPro" id="IPR050104">
    <property type="entry name" value="FMN-dep_NADH:Q_OxRdtase_AzoR1"/>
</dbReference>
<gene>
    <name evidence="6" type="primary">azoR</name>
    <name evidence="8" type="ORF">C4B60_07300</name>
</gene>
<sequence>MNALKISPKRYHRRKRIDRKREEQQVKILYINANPRNKKSVSEELADVFVTQLKDLESNAQLEYVHLYETELQEIDEEVLASWGKKRSGEPLTESETHKVKVMDDVLEQFLAADVYVFVTPFWNLLFPPRLKTYIDSLCIPGRTFRYTAGGQEGLVEGKRAVHIQAVGGVYKGTGLNFSEDYLREIMRFLGIKEYDSVICEGMSQYPDMADKILQESKEEASQLAHKLARLE</sequence>
<comment type="similarity">
    <text evidence="6">Belongs to the azoreductase type 1 family.</text>
</comment>
<protein>
    <recommendedName>
        <fullName evidence="6">FMN dependent NADH:quinone oxidoreductase</fullName>
        <ecNumber evidence="6">1.6.5.-</ecNumber>
    </recommendedName>
    <alternativeName>
        <fullName evidence="6">Azo-dye reductase</fullName>
    </alternativeName>
    <alternativeName>
        <fullName evidence="6">FMN-dependent NADH-azo compound oxidoreductase</fullName>
    </alternativeName>
    <alternativeName>
        <fullName evidence="6">FMN-dependent NADH-azoreductase</fullName>
        <ecNumber evidence="6">1.7.1.17</ecNumber>
    </alternativeName>
</protein>
<evidence type="ECO:0000256" key="1">
    <source>
        <dbReference type="ARBA" id="ARBA00022630"/>
    </source>
</evidence>
<keyword evidence="2 6" id="KW-0288">FMN</keyword>
<feature type="binding site" evidence="6">
    <location>
        <begin position="40"/>
        <end position="42"/>
    </location>
    <ligand>
        <name>FMN</name>
        <dbReference type="ChEBI" id="CHEBI:58210"/>
    </ligand>
</feature>
<comment type="catalytic activity">
    <reaction evidence="6">
        <text>2 a quinone + NADH + H(+) = 2 a 1,4-benzosemiquinone + NAD(+)</text>
        <dbReference type="Rhea" id="RHEA:65952"/>
        <dbReference type="ChEBI" id="CHEBI:15378"/>
        <dbReference type="ChEBI" id="CHEBI:57540"/>
        <dbReference type="ChEBI" id="CHEBI:57945"/>
        <dbReference type="ChEBI" id="CHEBI:132124"/>
        <dbReference type="ChEBI" id="CHEBI:134225"/>
    </reaction>
</comment>
<comment type="function">
    <text evidence="6">Also exhibits azoreductase activity. Catalyzes the reductive cleavage of the azo bond in aromatic azo compounds to the corresponding amines.</text>
</comment>
<evidence type="ECO:0000313" key="9">
    <source>
        <dbReference type="Proteomes" id="UP000239047"/>
    </source>
</evidence>
<comment type="subunit">
    <text evidence="6">Homodimer.</text>
</comment>
<dbReference type="GO" id="GO:0016652">
    <property type="term" value="F:oxidoreductase activity, acting on NAD(P)H as acceptor"/>
    <property type="evidence" value="ECO:0007669"/>
    <property type="project" value="UniProtKB-UniRule"/>
</dbReference>
<evidence type="ECO:0000313" key="8">
    <source>
        <dbReference type="EMBL" id="PPA70600.1"/>
    </source>
</evidence>
<dbReference type="Proteomes" id="UP000239047">
    <property type="component" value="Unassembled WGS sequence"/>
</dbReference>
<dbReference type="Gene3D" id="3.40.50.360">
    <property type="match status" value="1"/>
</dbReference>
<reference evidence="8 9" key="1">
    <citation type="submission" date="2018-02" db="EMBL/GenBank/DDBJ databases">
        <title>Jeotgalibacillus proteolyticum sp. nov. a protease producing bacterium isolated from ocean sediments of Laizhou Bay.</title>
        <authorList>
            <person name="Li Y."/>
        </authorList>
    </citation>
    <scope>NUCLEOTIDE SEQUENCE [LARGE SCALE GENOMIC DNA]</scope>
    <source>
        <strain evidence="8 9">22-7</strain>
    </source>
</reference>
<comment type="caution">
    <text evidence="6">Lacks conserved residue(s) required for the propagation of feature annotation.</text>
</comment>
<evidence type="ECO:0000256" key="4">
    <source>
        <dbReference type="ARBA" id="ARBA00023027"/>
    </source>
</evidence>
<dbReference type="AlphaFoldDB" id="A0A2S5GC59"/>
<dbReference type="InterPro" id="IPR029039">
    <property type="entry name" value="Flavoprotein-like_sf"/>
</dbReference>
<keyword evidence="1 6" id="KW-0285">Flavoprotein</keyword>
<evidence type="ECO:0000256" key="3">
    <source>
        <dbReference type="ARBA" id="ARBA00023002"/>
    </source>
</evidence>
<dbReference type="GO" id="GO:0009055">
    <property type="term" value="F:electron transfer activity"/>
    <property type="evidence" value="ECO:0007669"/>
    <property type="project" value="UniProtKB-UniRule"/>
</dbReference>
<comment type="cofactor">
    <cofactor evidence="6">
        <name>FMN</name>
        <dbReference type="ChEBI" id="CHEBI:58210"/>
    </cofactor>
    <text evidence="6">Binds 1 FMN per subunit.</text>
</comment>
<dbReference type="SUPFAM" id="SSF52218">
    <property type="entry name" value="Flavoproteins"/>
    <property type="match status" value="1"/>
</dbReference>
<proteinExistence type="inferred from homology"/>
<dbReference type="OrthoDB" id="9805013at2"/>
<dbReference type="EC" id="1.6.5.-" evidence="6"/>
<dbReference type="PANTHER" id="PTHR43741:SF7">
    <property type="entry name" value="FMN-DEPENDENT NADH:QUINONE OXIDOREDUCTASE"/>
    <property type="match status" value="1"/>
</dbReference>
<feature type="domain" description="Flavodoxin-like fold" evidence="7">
    <location>
        <begin position="27"/>
        <end position="223"/>
    </location>
</feature>
<organism evidence="8 9">
    <name type="scientific">Jeotgalibacillus proteolyticus</name>
    <dbReference type="NCBI Taxonomy" id="2082395"/>
    <lineage>
        <taxon>Bacteria</taxon>
        <taxon>Bacillati</taxon>
        <taxon>Bacillota</taxon>
        <taxon>Bacilli</taxon>
        <taxon>Bacillales</taxon>
        <taxon>Caryophanaceae</taxon>
        <taxon>Jeotgalibacillus</taxon>
    </lineage>
</organism>
<dbReference type="GO" id="GO:0016655">
    <property type="term" value="F:oxidoreductase activity, acting on NAD(P)H, quinone or similar compound as acceptor"/>
    <property type="evidence" value="ECO:0007669"/>
    <property type="project" value="InterPro"/>
</dbReference>
<comment type="function">
    <text evidence="6">Quinone reductase that provides resistance to thiol-specific stress caused by electrophilic quinones.</text>
</comment>
<dbReference type="InterPro" id="IPR003680">
    <property type="entry name" value="Flavodoxin_fold"/>
</dbReference>
<comment type="caution">
    <text evidence="8">The sequence shown here is derived from an EMBL/GenBank/DDBJ whole genome shotgun (WGS) entry which is preliminary data.</text>
</comment>
<dbReference type="HAMAP" id="MF_01216">
    <property type="entry name" value="Azoreductase_type1"/>
    <property type="match status" value="1"/>
</dbReference>
<evidence type="ECO:0000256" key="2">
    <source>
        <dbReference type="ARBA" id="ARBA00022643"/>
    </source>
</evidence>
<evidence type="ECO:0000259" key="7">
    <source>
        <dbReference type="Pfam" id="PF02525"/>
    </source>
</evidence>
<dbReference type="InterPro" id="IPR023048">
    <property type="entry name" value="NADH:quinone_OxRdtase_FMN_depd"/>
</dbReference>
<dbReference type="PANTHER" id="PTHR43741">
    <property type="entry name" value="FMN-DEPENDENT NADH-AZOREDUCTASE 1"/>
    <property type="match status" value="1"/>
</dbReference>
<dbReference type="EC" id="1.7.1.17" evidence="6"/>